<keyword evidence="1" id="KW-0175">Coiled coil</keyword>
<dbReference type="EMBL" id="QJNS01000018">
    <property type="protein sequence ID" value="RYO93379.1"/>
    <property type="molecule type" value="Genomic_DNA"/>
</dbReference>
<sequence length="2169" mass="236129">MAPVERDAPADRHVRHLHSSSTGALIPMWDSSDPDRAPPPLPLNPQSPSVSPSRSGTSLAIQSAHQALAEKARENEATALVPALKKRSTTGEATLERALAARPNSHRRMQSLQPGTVRDLSLMIEAAQDPQTPPPRGSSPEKFSRPVTPLRGREPERQFKPADKENANPNPSTPPPMSLSLNPAVRPSMTRRNQHSILGENAPPQSATMLALQNMGPAPTREEERPAPLSTVTNNSNAGGRGSSTWDYLSGQIISLTNIATALQKEMAQLSRRSRDNATDLMSLKEATHARDEDIRKSLRDLVANIDNVRAHRDPNRDTYSGGLYIENKGHSTSPVSKSKPFSLPQIPSPNSFSASIDRESTISTPSLASSESPAVIALLEKVIREMGTRDGQDAVISQLSEVAEKLAGMASSAKVEELISYLKETNHSQAMVPASGGRGGGGAGGTTRPKHVYFEDDDGERGIQELDWSERNGQMTLASKEGHPPARATELINEDVMKVIRSVKDSVAQGGGMTAEVKALVRELRGEVLGMGRDIARKLDEIDAGAHGQDESAGKQEVARIVEEGLDQMKQHMNELLREHRRASAASMKSAIDYQEIYNAIRTALSDSKADESGEPELTRDDVILAVKDAWENYKPEIQVEQIGLERDEVLSCLKEGLQEYTPNQEPSQGVTREEVYQAIMEGLQHFQPPQVDSPTTLSRDEVLEAVRECLEEFEFPVAASGLTNDLTRDDVVDAVQQGLKSFDFLDNSAAVVPHTDNSEVMGRLHEIMRFMQQEFKAVSEEAKQNAAATGRDTEQVLDATRDGLDQLRTHIESYVDRLAENDAHEELLENLTKSFESFRGELSELVARASDSSKEMLKEELESLRDAVNSSLVPHVPPVPDNREALESIRDGIERVRHELLRPHAGTTDILDALHEGFSDLRTLLEKIGDKPVDLTANDEILDALNTGLSNVRTEIDALREQNGDSDKAVAPLGAVQSDALVPADMLKQDDIKNLEVMMGQLRVKIEAIEAPQPGPAASEGSAKVDLSEIEEMLRGLQEKVAGISNAEVEESLRNLQASVAAISNEGVEESIRNLQASLEAISNVEIIEAIGKLEQHVADLAAIKRKANSTPIHLEDPATKEDVQAIETILRNTKGRMEDILDGEQSVRKDHIDAVHALILETKDSIGSVVDQLEKVSRKEDLVAIESLVTQVNIAFDEMKERSEKALEDPEKVMKSHVEAVEAAVLEIKTIIQESVKSDIAALPSRDDISALPSKDDIAALPSKDDIAALPCKDDIAALPSKHDVKAVEDIVKELKENATAQAEASGQALVERRAEIVGVSERVGEVKMFLEQLQCLMQEKLEAGASGIDTVGRLLGNLSNTMAPNANVGRDVKELLEVMKNEFEEAKGSVVGAKLDTDEKFQQTTETLSAKIDEKIGELVAKYNAFEKVMQERAAAGEAHDADMEAAIAGTKAIGEELKVLVDTLGSTVTDSLEKMEEASKTVFGQVEQLCGKSEEHHADEKSQHQATRDQIQQAVGIVEGLQGRVAEFQPQVLESIKNVLEIVGQHFELSKSSVTDIQKTIEEAKPELPALPPPPEKYDDAEVIARLDKLAEDKYSDTEVLARLDKLAADKYSDAEVLAKLDKLAEDKYNDAEVQAKLDKLAEDKYSDAEVLARLDKLAEDKYNDADVVARLDKIIENKYDDSEVQVKLYEIAEKCDPAEVHSKLDKIIENDDREAVHTKLDTLITVAEKIDPGEIHTKLDVILLNSDKEELNTKLDKLVDHTGVADKAYEQLSTLDKVHKQVVQTAAEISDFLSSQKMRNTEEQEAHEKSLRVTTIALERQKAERAEVETNLIHLRDEEAQLRESVQALRGEQESLLRQKARMAADISSLETALRIRREELHAMDARAEGLERRILEGVLDHSRALLMTKSGAKGAREAMSRKRVPGARSSFSSSPADTATPTKRSSTAAVNMAVAGNRTSLTPKQPGASNRRILSLSQINSNMPAGGVTRSQSVRTPGTGAGALRKSSWAPAGRRAAAAAAGGAAAASVAAKGYGDLETSDEKENSGANAVNEVIGESEDEDQDRDLTPEPESPFDEEDEDATEVMGDGDHGADENEVRDAASDAGTLRRSSLESTVEGGDTDYDDHSDYAEGAPGTDSVVTENLADSESIAGDVPVMVSAA</sequence>
<evidence type="ECO:0000256" key="2">
    <source>
        <dbReference type="SAM" id="MobiDB-lite"/>
    </source>
</evidence>
<evidence type="ECO:0000313" key="4">
    <source>
        <dbReference type="Proteomes" id="UP000294003"/>
    </source>
</evidence>
<organism evidence="3 4">
    <name type="scientific">Monosporascus cannonballus</name>
    <dbReference type="NCBI Taxonomy" id="155416"/>
    <lineage>
        <taxon>Eukaryota</taxon>
        <taxon>Fungi</taxon>
        <taxon>Dikarya</taxon>
        <taxon>Ascomycota</taxon>
        <taxon>Pezizomycotina</taxon>
        <taxon>Sordariomycetes</taxon>
        <taxon>Xylariomycetidae</taxon>
        <taxon>Xylariales</taxon>
        <taxon>Xylariales incertae sedis</taxon>
        <taxon>Monosporascus</taxon>
    </lineage>
</organism>
<keyword evidence="4" id="KW-1185">Reference proteome</keyword>
<accession>A0ABY0HH83</accession>
<evidence type="ECO:0000313" key="3">
    <source>
        <dbReference type="EMBL" id="RYO93379.1"/>
    </source>
</evidence>
<feature type="compositionally biased region" description="Polar residues" evidence="2">
    <location>
        <begin position="230"/>
        <end position="242"/>
    </location>
</feature>
<feature type="region of interest" description="Disordered" evidence="2">
    <location>
        <begin position="1918"/>
        <end position="1953"/>
    </location>
</feature>
<dbReference type="PANTHER" id="PTHR23159:SF60">
    <property type="entry name" value="SPINDLE ASSEMBLY ABNORMAL PROTEIN 4"/>
    <property type="match status" value="1"/>
</dbReference>
<feature type="region of interest" description="Disordered" evidence="2">
    <location>
        <begin position="1"/>
        <end position="74"/>
    </location>
</feature>
<name>A0ABY0HH83_9PEZI</name>
<gene>
    <name evidence="3" type="ORF">DL762_001078</name>
</gene>
<feature type="coiled-coil region" evidence="1">
    <location>
        <begin position="1029"/>
        <end position="1087"/>
    </location>
</feature>
<reference evidence="3 4" key="1">
    <citation type="submission" date="2018-06" db="EMBL/GenBank/DDBJ databases">
        <title>Complete Genomes of Monosporascus.</title>
        <authorList>
            <person name="Robinson A.J."/>
            <person name="Natvig D.O."/>
        </authorList>
    </citation>
    <scope>NUCLEOTIDE SEQUENCE [LARGE SCALE GENOMIC DNA]</scope>
    <source>
        <strain evidence="3 4">CBS 609.92</strain>
    </source>
</reference>
<dbReference type="Proteomes" id="UP000294003">
    <property type="component" value="Unassembled WGS sequence"/>
</dbReference>
<feature type="region of interest" description="Disordered" evidence="2">
    <location>
        <begin position="2044"/>
        <end position="2146"/>
    </location>
</feature>
<feature type="region of interest" description="Disordered" evidence="2">
    <location>
        <begin position="128"/>
        <end position="182"/>
    </location>
</feature>
<feature type="coiled-coil region" evidence="1">
    <location>
        <begin position="560"/>
        <end position="587"/>
    </location>
</feature>
<feature type="compositionally biased region" description="Acidic residues" evidence="2">
    <location>
        <begin position="2080"/>
        <end position="2090"/>
    </location>
</feature>
<feature type="coiled-coil region" evidence="1">
    <location>
        <begin position="1824"/>
        <end position="1858"/>
    </location>
</feature>
<feature type="compositionally biased region" description="Polar residues" evidence="2">
    <location>
        <begin position="1936"/>
        <end position="1953"/>
    </location>
</feature>
<evidence type="ECO:0000256" key="1">
    <source>
        <dbReference type="SAM" id="Coils"/>
    </source>
</evidence>
<dbReference type="PANTHER" id="PTHR23159">
    <property type="entry name" value="CENTROSOMAL PROTEIN 2"/>
    <property type="match status" value="1"/>
</dbReference>
<feature type="compositionally biased region" description="Polar residues" evidence="2">
    <location>
        <begin position="1988"/>
        <end position="2003"/>
    </location>
</feature>
<protein>
    <submittedName>
        <fullName evidence="3">Uncharacterized protein</fullName>
    </submittedName>
</protein>
<proteinExistence type="predicted"/>
<feature type="region of interest" description="Disordered" evidence="2">
    <location>
        <begin position="1988"/>
        <end position="2017"/>
    </location>
</feature>
<feature type="compositionally biased region" description="Basic and acidic residues" evidence="2">
    <location>
        <begin position="151"/>
        <end position="166"/>
    </location>
</feature>
<feature type="compositionally biased region" description="Basic and acidic residues" evidence="2">
    <location>
        <begin position="1"/>
        <end position="12"/>
    </location>
</feature>
<comment type="caution">
    <text evidence="3">The sequence shown here is derived from an EMBL/GenBank/DDBJ whole genome shotgun (WGS) entry which is preliminary data.</text>
</comment>
<feature type="compositionally biased region" description="Low complexity" evidence="2">
    <location>
        <begin position="46"/>
        <end position="58"/>
    </location>
</feature>
<feature type="compositionally biased region" description="Basic and acidic residues" evidence="2">
    <location>
        <begin position="2095"/>
        <end position="2109"/>
    </location>
</feature>
<feature type="region of interest" description="Disordered" evidence="2">
    <location>
        <begin position="218"/>
        <end position="242"/>
    </location>
</feature>